<dbReference type="AlphaFoldDB" id="A0A6A4GPB4"/>
<feature type="transmembrane region" description="Helical" evidence="2">
    <location>
        <begin position="117"/>
        <end position="143"/>
    </location>
</feature>
<organism evidence="3 4">
    <name type="scientific">Gymnopus androsaceus JB14</name>
    <dbReference type="NCBI Taxonomy" id="1447944"/>
    <lineage>
        <taxon>Eukaryota</taxon>
        <taxon>Fungi</taxon>
        <taxon>Dikarya</taxon>
        <taxon>Basidiomycota</taxon>
        <taxon>Agaricomycotina</taxon>
        <taxon>Agaricomycetes</taxon>
        <taxon>Agaricomycetidae</taxon>
        <taxon>Agaricales</taxon>
        <taxon>Marasmiineae</taxon>
        <taxon>Omphalotaceae</taxon>
        <taxon>Gymnopus</taxon>
    </lineage>
</organism>
<gene>
    <name evidence="3" type="ORF">BT96DRAFT_1004941</name>
</gene>
<evidence type="ECO:0000313" key="3">
    <source>
        <dbReference type="EMBL" id="KAE9387622.1"/>
    </source>
</evidence>
<accession>A0A6A4GPB4</accession>
<proteinExistence type="predicted"/>
<evidence type="ECO:0000313" key="4">
    <source>
        <dbReference type="Proteomes" id="UP000799118"/>
    </source>
</evidence>
<keyword evidence="2" id="KW-1133">Transmembrane helix</keyword>
<evidence type="ECO:0000256" key="1">
    <source>
        <dbReference type="SAM" id="MobiDB-lite"/>
    </source>
</evidence>
<sequence length="556" mass="60706">MHWVPDTISVLVSKLEEVLNSQLAYVLRRPAILFTYSLITSRLLSALVNTPLPSFHHLPVSGRLLFGAVSSSSSTAKLTEKARNKWTTSMTMKPLIPRLIPDMKVPLITQIVSLNDFILAIVVVVVSLLPVSQFFAVAAYIIASETAAPIPDPLPSWLPRRNELPGRLEYREIEQQGFDDEVTLIGETVKFPGGYSASGRGAADTRSAIYSNAPSLVLSRHYLQRVSFGPPPASSALYLCSIGMRAQSYTYKSSEMLAGTCGLLCDHDVKSPVEISLDSGPSLAPIPIEITEPVRRNSHSLLHQISSQPNANQSSLPHPIPPLQQILPLPSLSFAILPPTTSFQLLATVDSRSISRAEIERVHGAWAVQPSDRGPRGQTRMSPLNHGYGSSSALGCLTLSPYSSWASALAPSRGASCIYTWLYSAKLKRNLEASLEKKIERICGTWGTGSDTGARSRRIRTRGIPRFPPRLSKFESQSAPPFAASASTLTSKPPRTRPCPYAPKRYRGSLSSRAFSQCVDSRMGMVPSLHPLRNFGSFDPQAWRDSDIKPQSNLPA</sequence>
<dbReference type="EMBL" id="ML769789">
    <property type="protein sequence ID" value="KAE9387622.1"/>
    <property type="molecule type" value="Genomic_DNA"/>
</dbReference>
<reference evidence="3" key="1">
    <citation type="journal article" date="2019" name="Environ. Microbiol.">
        <title>Fungal ecological strategies reflected in gene transcription - a case study of two litter decomposers.</title>
        <authorList>
            <person name="Barbi F."/>
            <person name="Kohler A."/>
            <person name="Barry K."/>
            <person name="Baskaran P."/>
            <person name="Daum C."/>
            <person name="Fauchery L."/>
            <person name="Ihrmark K."/>
            <person name="Kuo A."/>
            <person name="LaButti K."/>
            <person name="Lipzen A."/>
            <person name="Morin E."/>
            <person name="Grigoriev I.V."/>
            <person name="Henrissat B."/>
            <person name="Lindahl B."/>
            <person name="Martin F."/>
        </authorList>
    </citation>
    <scope>NUCLEOTIDE SEQUENCE</scope>
    <source>
        <strain evidence="3">JB14</strain>
    </source>
</reference>
<dbReference type="Proteomes" id="UP000799118">
    <property type="component" value="Unassembled WGS sequence"/>
</dbReference>
<feature type="region of interest" description="Disordered" evidence="1">
    <location>
        <begin position="482"/>
        <end position="503"/>
    </location>
</feature>
<protein>
    <submittedName>
        <fullName evidence="3">Uncharacterized protein</fullName>
    </submittedName>
</protein>
<evidence type="ECO:0000256" key="2">
    <source>
        <dbReference type="SAM" id="Phobius"/>
    </source>
</evidence>
<keyword evidence="2" id="KW-0472">Membrane</keyword>
<keyword evidence="4" id="KW-1185">Reference proteome</keyword>
<keyword evidence="2" id="KW-0812">Transmembrane</keyword>
<name>A0A6A4GPB4_9AGAR</name>